<comment type="caution">
    <text evidence="1">The sequence shown here is derived from an EMBL/GenBank/DDBJ whole genome shotgun (WGS) entry which is preliminary data.</text>
</comment>
<organism evidence="1 2">
    <name type="scientific">Nelumbo nucifera</name>
    <name type="common">Sacred lotus</name>
    <dbReference type="NCBI Taxonomy" id="4432"/>
    <lineage>
        <taxon>Eukaryota</taxon>
        <taxon>Viridiplantae</taxon>
        <taxon>Streptophyta</taxon>
        <taxon>Embryophyta</taxon>
        <taxon>Tracheophyta</taxon>
        <taxon>Spermatophyta</taxon>
        <taxon>Magnoliopsida</taxon>
        <taxon>Proteales</taxon>
        <taxon>Nelumbonaceae</taxon>
        <taxon>Nelumbo</taxon>
    </lineage>
</organism>
<keyword evidence="2" id="KW-1185">Reference proteome</keyword>
<protein>
    <submittedName>
        <fullName evidence="1">Uncharacterized protein</fullName>
    </submittedName>
</protein>
<gene>
    <name evidence="1" type="ORF">HUJ06_009877</name>
</gene>
<dbReference type="Proteomes" id="UP000607653">
    <property type="component" value="Unassembled WGS sequence"/>
</dbReference>
<dbReference type="EMBL" id="DUZY01000003">
    <property type="protein sequence ID" value="DAD31026.1"/>
    <property type="molecule type" value="Genomic_DNA"/>
</dbReference>
<evidence type="ECO:0000313" key="2">
    <source>
        <dbReference type="Proteomes" id="UP000607653"/>
    </source>
</evidence>
<accession>A0A822YJC0</accession>
<dbReference type="AlphaFoldDB" id="A0A822YJC0"/>
<proteinExistence type="predicted"/>
<sequence length="56" mass="6130">MMRYGVVHVEMGFAGSSHLNGPVYKGDDFGFAQSPKMQMGVSSLHGYQGNHKSNRV</sequence>
<reference evidence="1 2" key="1">
    <citation type="journal article" date="2020" name="Mol. Biol. Evol.">
        <title>Distinct Expression and Methylation Patterns for Genes with Different Fates following a Single Whole-Genome Duplication in Flowering Plants.</title>
        <authorList>
            <person name="Shi T."/>
            <person name="Rahmani R.S."/>
            <person name="Gugger P.F."/>
            <person name="Wang M."/>
            <person name="Li H."/>
            <person name="Zhang Y."/>
            <person name="Li Z."/>
            <person name="Wang Q."/>
            <person name="Van de Peer Y."/>
            <person name="Marchal K."/>
            <person name="Chen J."/>
        </authorList>
    </citation>
    <scope>NUCLEOTIDE SEQUENCE [LARGE SCALE GENOMIC DNA]</scope>
    <source>
        <tissue evidence="1">Leaf</tissue>
    </source>
</reference>
<evidence type="ECO:0000313" key="1">
    <source>
        <dbReference type="EMBL" id="DAD31026.1"/>
    </source>
</evidence>
<name>A0A822YJC0_NELNU</name>